<comment type="caution">
    <text evidence="1">The sequence shown here is derived from an EMBL/GenBank/DDBJ whole genome shotgun (WGS) entry which is preliminary data.</text>
</comment>
<protein>
    <submittedName>
        <fullName evidence="1">Uncharacterized protein</fullName>
    </submittedName>
</protein>
<evidence type="ECO:0000313" key="1">
    <source>
        <dbReference type="EMBL" id="KAJ8708693.1"/>
    </source>
</evidence>
<sequence>MDTEKVILEVKTRECLWNPRHEQYKNKMAKCKAWEAVAEAVLPTYGTCNEHEQNRIVRAVQSRWKTARDAYMKCRPTETKKSAYKSRHHSYIYQEHLRFLEQVKDIDEGRAKNEDDTSNSFTSDNTTVQSNFAVSDNDSGDTSDEVMDFDVEIRDDIKIKSEEEENAIKVLNVKTIKDEQQNSLPGTSSQSNNQRVSEATVQKPYTPRKRLLTPRKAKSKMTDFETRLLNAVRLKINPGPNTSALQADDQFFFNSLAPLINNFDIHQKLKFRSKILEVVMEVGNVVPSNVKQEYNTYVYEEMNNDNS</sequence>
<evidence type="ECO:0000313" key="2">
    <source>
        <dbReference type="Proteomes" id="UP001231649"/>
    </source>
</evidence>
<dbReference type="EMBL" id="CM056801">
    <property type="protein sequence ID" value="KAJ8708693.1"/>
    <property type="molecule type" value="Genomic_DNA"/>
</dbReference>
<name>A0ACC2Q5B2_9NEOP</name>
<organism evidence="1 2">
    <name type="scientific">Mythimna loreyi</name>
    <dbReference type="NCBI Taxonomy" id="667449"/>
    <lineage>
        <taxon>Eukaryota</taxon>
        <taxon>Metazoa</taxon>
        <taxon>Ecdysozoa</taxon>
        <taxon>Arthropoda</taxon>
        <taxon>Hexapoda</taxon>
        <taxon>Insecta</taxon>
        <taxon>Pterygota</taxon>
        <taxon>Neoptera</taxon>
        <taxon>Endopterygota</taxon>
        <taxon>Lepidoptera</taxon>
        <taxon>Glossata</taxon>
        <taxon>Ditrysia</taxon>
        <taxon>Noctuoidea</taxon>
        <taxon>Noctuidae</taxon>
        <taxon>Noctuinae</taxon>
        <taxon>Hadenini</taxon>
        <taxon>Mythimna</taxon>
    </lineage>
</organism>
<dbReference type="Proteomes" id="UP001231649">
    <property type="component" value="Chromosome 25"/>
</dbReference>
<keyword evidence="2" id="KW-1185">Reference proteome</keyword>
<proteinExistence type="predicted"/>
<accession>A0ACC2Q5B2</accession>
<reference evidence="1" key="1">
    <citation type="submission" date="2023-03" db="EMBL/GenBank/DDBJ databases">
        <title>Chromosome-level genomes of two armyworms, Mythimna separata and Mythimna loreyi, provide insights into the biosynthesis and reception of sex pheromones.</title>
        <authorList>
            <person name="Zhao H."/>
        </authorList>
    </citation>
    <scope>NUCLEOTIDE SEQUENCE</scope>
    <source>
        <strain evidence="1">BeijingLab</strain>
    </source>
</reference>
<gene>
    <name evidence="1" type="ORF">PYW08_010075</name>
</gene>